<dbReference type="EMBL" id="JARJLM010000255">
    <property type="protein sequence ID" value="MDF3834165.1"/>
    <property type="molecule type" value="Genomic_DNA"/>
</dbReference>
<evidence type="ECO:0000313" key="2">
    <source>
        <dbReference type="Proteomes" id="UP001216674"/>
    </source>
</evidence>
<comment type="caution">
    <text evidence="1">The sequence shown here is derived from an EMBL/GenBank/DDBJ whole genome shotgun (WGS) entry which is preliminary data.</text>
</comment>
<name>A0ABT6ANG5_9BURK</name>
<sequence>MAVNEAQIFQNALLLAQLRHVVLMVRKVRDDETLSDEIHDVAKEELAKAEAAVTAAQTAMLKSALTTVRPSVDQLEKAGEEALAAAQTARKVADVTDALVKLGKVAANVAALIAAL</sequence>
<keyword evidence="2" id="KW-1185">Reference proteome</keyword>
<gene>
    <name evidence="1" type="ORF">P3W85_14540</name>
</gene>
<proteinExistence type="predicted"/>
<organism evidence="1 2">
    <name type="scientific">Cupriavidus basilensis</name>
    <dbReference type="NCBI Taxonomy" id="68895"/>
    <lineage>
        <taxon>Bacteria</taxon>
        <taxon>Pseudomonadati</taxon>
        <taxon>Pseudomonadota</taxon>
        <taxon>Betaproteobacteria</taxon>
        <taxon>Burkholderiales</taxon>
        <taxon>Burkholderiaceae</taxon>
        <taxon>Cupriavidus</taxon>
    </lineage>
</organism>
<reference evidence="1 2" key="1">
    <citation type="submission" date="2023-03" db="EMBL/GenBank/DDBJ databases">
        <title>Draft assemblies of triclosan tolerant bacteria isolated from returned activated sludge.</title>
        <authorList>
            <person name="Van Hamelsveld S."/>
        </authorList>
    </citation>
    <scope>NUCLEOTIDE SEQUENCE [LARGE SCALE GENOMIC DNA]</scope>
    <source>
        <strain evidence="1 2">GW210010_S58</strain>
    </source>
</reference>
<accession>A0ABT6ANG5</accession>
<dbReference type="RefSeq" id="WP_276265303.1">
    <property type="nucleotide sequence ID" value="NZ_JARJLM010000255.1"/>
</dbReference>
<evidence type="ECO:0000313" key="1">
    <source>
        <dbReference type="EMBL" id="MDF3834165.1"/>
    </source>
</evidence>
<dbReference type="Proteomes" id="UP001216674">
    <property type="component" value="Unassembled WGS sequence"/>
</dbReference>
<protein>
    <submittedName>
        <fullName evidence="1">Uncharacterized protein</fullName>
    </submittedName>
</protein>